<dbReference type="Pfam" id="PF11777">
    <property type="entry name" value="DUF3316"/>
    <property type="match status" value="1"/>
</dbReference>
<dbReference type="EMBL" id="UINC01175649">
    <property type="protein sequence ID" value="SVD82373.1"/>
    <property type="molecule type" value="Genomic_DNA"/>
</dbReference>
<dbReference type="AlphaFoldDB" id="A0A382YGH0"/>
<organism evidence="1">
    <name type="scientific">marine metagenome</name>
    <dbReference type="NCBI Taxonomy" id="408172"/>
    <lineage>
        <taxon>unclassified sequences</taxon>
        <taxon>metagenomes</taxon>
        <taxon>ecological metagenomes</taxon>
    </lineage>
</organism>
<dbReference type="PIRSF" id="PIRSF028299">
    <property type="entry name" value="UCP028299"/>
    <property type="match status" value="1"/>
</dbReference>
<evidence type="ECO:0000313" key="1">
    <source>
        <dbReference type="EMBL" id="SVD82373.1"/>
    </source>
</evidence>
<dbReference type="InterPro" id="IPR016879">
    <property type="entry name" value="UCP028299"/>
</dbReference>
<evidence type="ECO:0008006" key="2">
    <source>
        <dbReference type="Google" id="ProtNLM"/>
    </source>
</evidence>
<name>A0A382YGH0_9ZZZZ</name>
<proteinExistence type="predicted"/>
<sequence>MSVAIVQNVSTENHNSEDKNMNTIKTALVVSLMALTTVPVFAQPLNIIGGNYISREDMKTVSVAPTSTSDEAYQLALSELHHLKTMSAQELNDELRVLTFSVNSKRTHLENAGFVTVQERMNENGELEYVGKVNVKVHYVERDNNR</sequence>
<gene>
    <name evidence="1" type="ORF">METZ01_LOCUS435227</name>
</gene>
<accession>A0A382YGH0</accession>
<protein>
    <recommendedName>
        <fullName evidence="2">DUF3316 domain-containing protein</fullName>
    </recommendedName>
</protein>
<reference evidence="1" key="1">
    <citation type="submission" date="2018-05" db="EMBL/GenBank/DDBJ databases">
        <authorList>
            <person name="Lanie J.A."/>
            <person name="Ng W.-L."/>
            <person name="Kazmierczak K.M."/>
            <person name="Andrzejewski T.M."/>
            <person name="Davidsen T.M."/>
            <person name="Wayne K.J."/>
            <person name="Tettelin H."/>
            <person name="Glass J.I."/>
            <person name="Rusch D."/>
            <person name="Podicherti R."/>
            <person name="Tsui H.-C.T."/>
            <person name="Winkler M.E."/>
        </authorList>
    </citation>
    <scope>NUCLEOTIDE SEQUENCE</scope>
</reference>